<sequence>MIKSGLVDRGSLKIVIYLIVIICSITVCFLGIKINAKQKHQRKIEYAEATIKNETGKIKQLNEQVRNLYQDQQEEFLIQPLEDSLIIEIERSVIALKSKAEDFGLKKKEFSVDTSETAQNKDKLILKLKDVKVKKKIQNQVTDLLVQEPADWKVNADAVVMNEHATDEKVLKIRNKISGHTSVWHDAIIAFLNEIDAQIKQYSESKQSIDAMIDGEKLTSNANAENFILTFNQVALIKNEGLRKSLVDKLDFIDKQLENPANIAVPTDGDGGTLPPPSE</sequence>
<evidence type="ECO:0008006" key="6">
    <source>
        <dbReference type="Google" id="ProtNLM"/>
    </source>
</evidence>
<feature type="transmembrane region" description="Helical" evidence="2">
    <location>
        <begin position="14"/>
        <end position="32"/>
    </location>
</feature>
<dbReference type="OrthoDB" id="2194564at2"/>
<reference evidence="4" key="1">
    <citation type="submission" date="2017-05" db="EMBL/GenBank/DDBJ databases">
        <title>The Genome Sequence of Enterococcus sp. 4G2_DIV0659.</title>
        <authorList>
            <consortium name="The Broad Institute Genomics Platform"/>
            <consortium name="The Broad Institute Genomic Center for Infectious Diseases"/>
            <person name="Earl A."/>
            <person name="Manson A."/>
            <person name="Schwartman J."/>
            <person name="Gilmore M."/>
            <person name="Abouelleil A."/>
            <person name="Cao P."/>
            <person name="Chapman S."/>
            <person name="Cusick C."/>
            <person name="Shea T."/>
            <person name="Young S."/>
            <person name="Neafsey D."/>
            <person name="Nusbaum C."/>
            <person name="Birren B."/>
        </authorList>
    </citation>
    <scope>NUCLEOTIDE SEQUENCE [LARGE SCALE GENOMIC DNA]</scope>
    <source>
        <strain evidence="4">4G2_DIV0659</strain>
    </source>
</reference>
<evidence type="ECO:0000313" key="3">
    <source>
        <dbReference type="EMBL" id="MEI5993374.1"/>
    </source>
</evidence>
<feature type="coiled-coil region" evidence="1">
    <location>
        <begin position="44"/>
        <end position="71"/>
    </location>
</feature>
<keyword evidence="2" id="KW-0472">Membrane</keyword>
<evidence type="ECO:0000256" key="1">
    <source>
        <dbReference type="SAM" id="Coils"/>
    </source>
</evidence>
<protein>
    <recommendedName>
        <fullName evidence="6">MapZ extracellular domain-containing protein</fullName>
    </recommendedName>
</protein>
<keyword evidence="2" id="KW-1133">Transmembrane helix</keyword>
<organism evidence="4">
    <name type="scientific">Candidatus Enterococcus mansonii</name>
    <dbReference type="NCBI Taxonomy" id="1834181"/>
    <lineage>
        <taxon>Bacteria</taxon>
        <taxon>Bacillati</taxon>
        <taxon>Bacillota</taxon>
        <taxon>Bacilli</taxon>
        <taxon>Lactobacillales</taxon>
        <taxon>Enterococcaceae</taxon>
        <taxon>Enterococcus</taxon>
    </lineage>
</organism>
<accession>A0A242CDC4</accession>
<keyword evidence="2" id="KW-0812">Transmembrane</keyword>
<evidence type="ECO:0000256" key="2">
    <source>
        <dbReference type="SAM" id="Phobius"/>
    </source>
</evidence>
<dbReference type="RefSeq" id="WP_086331382.1">
    <property type="nucleotide sequence ID" value="NZ_NGLE02000001.1"/>
</dbReference>
<dbReference type="AlphaFoldDB" id="A0A242CDC4"/>
<keyword evidence="1" id="KW-0175">Coiled coil</keyword>
<dbReference type="STRING" id="1834181.A5880_002513"/>
<reference evidence="3 5" key="2">
    <citation type="submission" date="2018-07" db="EMBL/GenBank/DDBJ databases">
        <title>The Genome Sequence of Enterococcus sp. DIV0659b.</title>
        <authorList>
            <consortium name="The Broad Institute Genomics Platform"/>
            <consortium name="The Broad Institute Genomic Center for Infectious Diseases"/>
            <person name="Earl A."/>
            <person name="Manson A."/>
            <person name="Schwartman J."/>
            <person name="Gilmore M."/>
            <person name="Abouelleil A."/>
            <person name="Cao P."/>
            <person name="Chapman S."/>
            <person name="Cusick C."/>
            <person name="Shea T."/>
            <person name="Young S."/>
            <person name="Neafsey D."/>
            <person name="Nusbaum C."/>
            <person name="Birren B."/>
        </authorList>
    </citation>
    <scope>NUCLEOTIDE SEQUENCE [LARGE SCALE GENOMIC DNA]</scope>
    <source>
        <strain evidence="3 5">4G2_DIV0659</strain>
    </source>
</reference>
<keyword evidence="5" id="KW-1185">Reference proteome</keyword>
<name>A0A242CDC4_9ENTE</name>
<proteinExistence type="predicted"/>
<comment type="caution">
    <text evidence="4">The sequence shown here is derived from an EMBL/GenBank/DDBJ whole genome shotgun (WGS) entry which is preliminary data.</text>
</comment>
<evidence type="ECO:0000313" key="4">
    <source>
        <dbReference type="EMBL" id="OTO08243.1"/>
    </source>
</evidence>
<gene>
    <name evidence="3" type="ORF">A5880_000921</name>
    <name evidence="4" type="ORF">A5880_002513</name>
</gene>
<dbReference type="EMBL" id="NGLE02000001">
    <property type="protein sequence ID" value="MEI5993374.1"/>
    <property type="molecule type" value="Genomic_DNA"/>
</dbReference>
<dbReference type="EMBL" id="NGLE01000003">
    <property type="protein sequence ID" value="OTO08243.1"/>
    <property type="molecule type" value="Genomic_DNA"/>
</dbReference>
<dbReference type="Proteomes" id="UP000195139">
    <property type="component" value="Unassembled WGS sequence"/>
</dbReference>
<evidence type="ECO:0000313" key="5">
    <source>
        <dbReference type="Proteomes" id="UP000195139"/>
    </source>
</evidence>